<reference evidence="2 3" key="1">
    <citation type="submission" date="2025-04" db="UniProtKB">
        <authorList>
            <consortium name="RefSeq"/>
        </authorList>
    </citation>
    <scope>IDENTIFICATION</scope>
</reference>
<dbReference type="RefSeq" id="XP_013182130.1">
    <property type="nucleotide sequence ID" value="XM_013326676.1"/>
</dbReference>
<evidence type="ECO:0000313" key="3">
    <source>
        <dbReference type="RefSeq" id="XP_013182128.1"/>
    </source>
</evidence>
<feature type="compositionally biased region" description="Polar residues" evidence="1">
    <location>
        <begin position="384"/>
        <end position="400"/>
    </location>
</feature>
<evidence type="ECO:0000313" key="6">
    <source>
        <dbReference type="RefSeq" id="XP_013182131.1"/>
    </source>
</evidence>
<feature type="region of interest" description="Disordered" evidence="1">
    <location>
        <begin position="232"/>
        <end position="255"/>
    </location>
</feature>
<dbReference type="Proteomes" id="UP000694872">
    <property type="component" value="Unplaced"/>
</dbReference>
<organism evidence="5">
    <name type="scientific">Papilio xuthus</name>
    <name type="common">Asian swallowtail butterfly</name>
    <dbReference type="NCBI Taxonomy" id="66420"/>
    <lineage>
        <taxon>Eukaryota</taxon>
        <taxon>Metazoa</taxon>
        <taxon>Ecdysozoa</taxon>
        <taxon>Arthropoda</taxon>
        <taxon>Hexapoda</taxon>
        <taxon>Insecta</taxon>
        <taxon>Pterygota</taxon>
        <taxon>Neoptera</taxon>
        <taxon>Endopterygota</taxon>
        <taxon>Lepidoptera</taxon>
        <taxon>Glossata</taxon>
        <taxon>Ditrysia</taxon>
        <taxon>Papilionoidea</taxon>
        <taxon>Papilionidae</taxon>
        <taxon>Papilioninae</taxon>
        <taxon>Papilio</taxon>
    </lineage>
</organism>
<evidence type="ECO:0000313" key="2">
    <source>
        <dbReference type="RefSeq" id="XP_013182127.1"/>
    </source>
</evidence>
<dbReference type="RefSeq" id="XP_013182127.1">
    <property type="nucleotide sequence ID" value="XM_013326673.1"/>
</dbReference>
<dbReference type="RefSeq" id="XP_013182128.1">
    <property type="nucleotide sequence ID" value="XM_013326674.1"/>
</dbReference>
<evidence type="ECO:0000313" key="4">
    <source>
        <dbReference type="RefSeq" id="XP_013182129.1"/>
    </source>
</evidence>
<dbReference type="RefSeq" id="XP_013182129.1">
    <property type="nucleotide sequence ID" value="XM_013326675.1"/>
</dbReference>
<feature type="compositionally biased region" description="Basic and acidic residues" evidence="1">
    <location>
        <begin position="402"/>
        <end position="421"/>
    </location>
</feature>
<dbReference type="GeneID" id="106128344"/>
<gene>
    <name evidence="2 3 4 5 6" type="primary">LOC106128344</name>
</gene>
<feature type="region of interest" description="Disordered" evidence="1">
    <location>
        <begin position="384"/>
        <end position="426"/>
    </location>
</feature>
<feature type="compositionally biased region" description="Acidic residues" evidence="1">
    <location>
        <begin position="161"/>
        <end position="176"/>
    </location>
</feature>
<name>A0AAJ7ELC5_PAPXU</name>
<accession>A0AAJ7ELC5</accession>
<evidence type="ECO:0000313" key="5">
    <source>
        <dbReference type="RefSeq" id="XP_013182130.1"/>
    </source>
</evidence>
<protein>
    <submittedName>
        <fullName evidence="2 3">Uncharacterized protein LOC106128344</fullName>
    </submittedName>
</protein>
<feature type="region of interest" description="Disordered" evidence="1">
    <location>
        <begin position="297"/>
        <end position="333"/>
    </location>
</feature>
<dbReference type="KEGG" id="pxu:106128344"/>
<feature type="compositionally biased region" description="Low complexity" evidence="1">
    <location>
        <begin position="316"/>
        <end position="325"/>
    </location>
</feature>
<evidence type="ECO:0000256" key="1">
    <source>
        <dbReference type="SAM" id="MobiDB-lite"/>
    </source>
</evidence>
<sequence>MVSERSPVYGVAPPLPARPRTFRRNCGDQVSVTSPTKVYIETSAKSPHYSANDEQTGRRVRRGLNDDFDDRVTVIKVLEQTCWLCIRTVLQDGEIEIQDLVAFIDGDSSDSGHFYESLEPAPPVPAHPAHMAHIAHETHVAHTAHAAHGAHASAGSHVLPLEDDFDSFDSDTDSEDHEQSGPTRTAPEVPSTRLPTPPNGGGPYTLTKIANAAQKKMRQIKRNLTKRYTVAMDGKPFAKPSQQNGTYDLPKPKMRSPIYANYERPEPQSNYTNIAFNESRNLSTKSDNTVAKVGFKEESKAASGDKRHSNGDAGSPQEKPTTPTNETKKDTGTLSRKTYFSFKSRFRRASSMAVDLNSEVPSALKITNSTFYLTDSMDGDSGFSNCSDSGATNTDTLSASSRRRDELKRLLPTLSRKDKGPRTRTSWYAECEPAQLTTTPSW</sequence>
<feature type="region of interest" description="Disordered" evidence="1">
    <location>
        <begin position="160"/>
        <end position="205"/>
    </location>
</feature>
<feature type="compositionally biased region" description="Basic and acidic residues" evidence="1">
    <location>
        <begin position="297"/>
        <end position="310"/>
    </location>
</feature>
<dbReference type="AlphaFoldDB" id="A0AAJ7ELC5"/>
<dbReference type="RefSeq" id="XP_013182131.1">
    <property type="nucleotide sequence ID" value="XM_013326677.1"/>
</dbReference>
<proteinExistence type="predicted"/>